<feature type="transmembrane region" description="Helical" evidence="1">
    <location>
        <begin position="118"/>
        <end position="137"/>
    </location>
</feature>
<feature type="transmembrane region" description="Helical" evidence="1">
    <location>
        <begin position="186"/>
        <end position="206"/>
    </location>
</feature>
<reference evidence="2 3" key="1">
    <citation type="submission" date="2023-03" db="EMBL/GenBank/DDBJ databases">
        <title>MT1 and MT2 Draft Genomes of Novel Species.</title>
        <authorList>
            <person name="Venkateswaran K."/>
        </authorList>
    </citation>
    <scope>NUCLEOTIDE SEQUENCE [LARGE SCALE GENOMIC DNA]</scope>
    <source>
        <strain evidence="2 3">IF8SW-P5</strain>
    </source>
</reference>
<dbReference type="RefSeq" id="WP_239277878.1">
    <property type="nucleotide sequence ID" value="NZ_JAROCE010000001.1"/>
</dbReference>
<dbReference type="EMBL" id="JAROCE010000001">
    <property type="protein sequence ID" value="MFM2720159.1"/>
    <property type="molecule type" value="Genomic_DNA"/>
</dbReference>
<feature type="transmembrane region" description="Helical" evidence="1">
    <location>
        <begin position="6"/>
        <end position="23"/>
    </location>
</feature>
<accession>A0ABW9GFJ1</accession>
<keyword evidence="3" id="KW-1185">Reference proteome</keyword>
<feature type="transmembrane region" description="Helical" evidence="1">
    <location>
        <begin position="61"/>
        <end position="86"/>
    </location>
</feature>
<organism evidence="2 3">
    <name type="scientific">Microbacterium mcarthurae</name>
    <dbReference type="NCBI Taxonomy" id="3035918"/>
    <lineage>
        <taxon>Bacteria</taxon>
        <taxon>Bacillati</taxon>
        <taxon>Actinomycetota</taxon>
        <taxon>Actinomycetes</taxon>
        <taxon>Micrococcales</taxon>
        <taxon>Microbacteriaceae</taxon>
        <taxon>Microbacterium</taxon>
    </lineage>
</organism>
<sequence>MLLTIGLAAMSIGVAIAVVGIALPKTSAPVRFTTFLQYATMAGIFSVGSAMMYAVHRYDGARLALVVADAGMVLTAGTMAVAVAALSTRRRRAALALVAVIALATGAATATMSEEQSLIIKAAVLAVVCGVCAIAAARSTVAPRHPARLLAVAMGVYTVYSAGRAVVGAATGWAGPMGPVFRSLEIGSAVAIMIVLACGLAIILSLRSPSRTADSVSGELTVIVVGDARLVARAYGVEHLRSLVNEMRAATHAIDDRAVDVRDGVATALPSALSTLSDQLQNGFGWSPEEIALLTERRAARGRGERA</sequence>
<name>A0ABW9GFJ1_9MICO</name>
<gene>
    <name evidence="2" type="ORF">P5G46_06560</name>
</gene>
<keyword evidence="1" id="KW-1133">Transmembrane helix</keyword>
<keyword evidence="1" id="KW-0812">Transmembrane</keyword>
<feature type="transmembrane region" description="Helical" evidence="1">
    <location>
        <begin position="35"/>
        <end position="55"/>
    </location>
</feature>
<feature type="transmembrane region" description="Helical" evidence="1">
    <location>
        <begin position="93"/>
        <end position="112"/>
    </location>
</feature>
<comment type="caution">
    <text evidence="2">The sequence shown here is derived from an EMBL/GenBank/DDBJ whole genome shotgun (WGS) entry which is preliminary data.</text>
</comment>
<protein>
    <submittedName>
        <fullName evidence="2">Uncharacterized protein</fullName>
    </submittedName>
</protein>
<proteinExistence type="predicted"/>
<feature type="transmembrane region" description="Helical" evidence="1">
    <location>
        <begin position="149"/>
        <end position="174"/>
    </location>
</feature>
<evidence type="ECO:0000256" key="1">
    <source>
        <dbReference type="SAM" id="Phobius"/>
    </source>
</evidence>
<dbReference type="Proteomes" id="UP001630303">
    <property type="component" value="Unassembled WGS sequence"/>
</dbReference>
<evidence type="ECO:0000313" key="3">
    <source>
        <dbReference type="Proteomes" id="UP001630303"/>
    </source>
</evidence>
<keyword evidence="1" id="KW-0472">Membrane</keyword>
<evidence type="ECO:0000313" key="2">
    <source>
        <dbReference type="EMBL" id="MFM2720159.1"/>
    </source>
</evidence>